<keyword evidence="1" id="KW-0812">Transmembrane</keyword>
<evidence type="ECO:0000313" key="3">
    <source>
        <dbReference type="Proteomes" id="UP000321533"/>
    </source>
</evidence>
<protein>
    <submittedName>
        <fullName evidence="2">Uncharacterized protein</fullName>
    </submittedName>
</protein>
<feature type="transmembrane region" description="Helical" evidence="1">
    <location>
        <begin position="50"/>
        <end position="70"/>
    </location>
</feature>
<evidence type="ECO:0000256" key="1">
    <source>
        <dbReference type="SAM" id="Phobius"/>
    </source>
</evidence>
<feature type="transmembrane region" description="Helical" evidence="1">
    <location>
        <begin position="20"/>
        <end position="38"/>
    </location>
</feature>
<dbReference type="RefSeq" id="WP_147192362.1">
    <property type="nucleotide sequence ID" value="NZ_CP042435.1"/>
</dbReference>
<reference evidence="2 3" key="1">
    <citation type="journal article" date="2016" name="Int. J. Syst. Evol. Microbiol.">
        <title>Panacibacter ginsenosidivorans gen. nov., sp. nov., with ginsenoside converting activity isolated from soil of a ginseng field.</title>
        <authorList>
            <person name="Siddiqi M.Z."/>
            <person name="Muhammad Shafi S."/>
            <person name="Choi K.D."/>
            <person name="Im W.T."/>
        </authorList>
    </citation>
    <scope>NUCLEOTIDE SEQUENCE [LARGE SCALE GENOMIC DNA]</scope>
    <source>
        <strain evidence="2 3">Gsoil1550</strain>
    </source>
</reference>
<accession>A0A5B8VEK2</accession>
<feature type="transmembrane region" description="Helical" evidence="1">
    <location>
        <begin position="101"/>
        <end position="121"/>
    </location>
</feature>
<name>A0A5B8VEK2_9BACT</name>
<dbReference type="OrthoDB" id="5796342at2"/>
<gene>
    <name evidence="2" type="ORF">FRZ67_20070</name>
</gene>
<evidence type="ECO:0000313" key="2">
    <source>
        <dbReference type="EMBL" id="QEC69485.1"/>
    </source>
</evidence>
<dbReference type="EMBL" id="CP042435">
    <property type="protein sequence ID" value="QEC69485.1"/>
    <property type="molecule type" value="Genomic_DNA"/>
</dbReference>
<keyword evidence="1" id="KW-0472">Membrane</keyword>
<sequence length="147" mass="16586">MAQNPQKLTIDSVSEWSKWITGLSMFSLSGCVSVLLTKGVAAANITNMKLAIAFFLLTILTSWFIQIFAAELKQHIPQQLDAAAAINIFSFSTAKRWFKRFVFAEMFFFLLSLLFLLIWIWNLPAKAPTPAATSQIEVIIYQDYLVA</sequence>
<keyword evidence="1" id="KW-1133">Transmembrane helix</keyword>
<dbReference type="KEGG" id="pgin:FRZ67_20070"/>
<proteinExistence type="predicted"/>
<dbReference type="AlphaFoldDB" id="A0A5B8VEK2"/>
<keyword evidence="3" id="KW-1185">Reference proteome</keyword>
<dbReference type="Proteomes" id="UP000321533">
    <property type="component" value="Chromosome"/>
</dbReference>
<dbReference type="PROSITE" id="PS51257">
    <property type="entry name" value="PROKAR_LIPOPROTEIN"/>
    <property type="match status" value="1"/>
</dbReference>
<organism evidence="2 3">
    <name type="scientific">Panacibacter ginsenosidivorans</name>
    <dbReference type="NCBI Taxonomy" id="1813871"/>
    <lineage>
        <taxon>Bacteria</taxon>
        <taxon>Pseudomonadati</taxon>
        <taxon>Bacteroidota</taxon>
        <taxon>Chitinophagia</taxon>
        <taxon>Chitinophagales</taxon>
        <taxon>Chitinophagaceae</taxon>
        <taxon>Panacibacter</taxon>
    </lineage>
</organism>